<dbReference type="Pfam" id="PF08696">
    <property type="entry name" value="Dna2"/>
    <property type="match status" value="1"/>
</dbReference>
<evidence type="ECO:0000256" key="20">
    <source>
        <dbReference type="ARBA" id="ARBA00047995"/>
    </source>
</evidence>
<evidence type="ECO:0000256" key="1">
    <source>
        <dbReference type="ARBA" id="ARBA00001966"/>
    </source>
</evidence>
<evidence type="ECO:0000256" key="9">
    <source>
        <dbReference type="ARBA" id="ARBA00022741"/>
    </source>
</evidence>
<comment type="cofactor">
    <cofactor evidence="1">
        <name>[4Fe-4S] cluster</name>
        <dbReference type="ChEBI" id="CHEBI:49883"/>
    </cofactor>
</comment>
<organism evidence="24">
    <name type="scientific">Rhizopus microsporus var. microsporus</name>
    <dbReference type="NCBI Taxonomy" id="86635"/>
    <lineage>
        <taxon>Eukaryota</taxon>
        <taxon>Fungi</taxon>
        <taxon>Fungi incertae sedis</taxon>
        <taxon>Mucoromycota</taxon>
        <taxon>Mucoromycotina</taxon>
        <taxon>Mucoromycetes</taxon>
        <taxon>Mucorales</taxon>
        <taxon>Mucorineae</taxon>
        <taxon>Rhizopodaceae</taxon>
        <taxon>Rhizopus</taxon>
    </lineage>
</organism>
<evidence type="ECO:0000256" key="13">
    <source>
        <dbReference type="ARBA" id="ARBA00022840"/>
    </source>
</evidence>
<dbReference type="Pfam" id="PF13087">
    <property type="entry name" value="AAA_12"/>
    <property type="match status" value="1"/>
</dbReference>
<evidence type="ECO:0000259" key="22">
    <source>
        <dbReference type="Pfam" id="PF13086"/>
    </source>
</evidence>
<dbReference type="Gene3D" id="3.40.50.300">
    <property type="entry name" value="P-loop containing nucleotide triphosphate hydrolases"/>
    <property type="match status" value="1"/>
</dbReference>
<dbReference type="VEuPathDB" id="FungiDB:BCV72DRAFT_258396"/>
<dbReference type="GO" id="GO:0006281">
    <property type="term" value="P:DNA repair"/>
    <property type="evidence" value="ECO:0007669"/>
    <property type="project" value="UniProtKB-KW"/>
</dbReference>
<reference evidence="24" key="1">
    <citation type="journal article" date="2016" name="Proc. Natl. Acad. Sci. U.S.A.">
        <title>Lipid metabolic changes in an early divergent fungus govern the establishment of a mutualistic symbiosis with endobacteria.</title>
        <authorList>
            <person name="Lastovetsky O.A."/>
            <person name="Gaspar M.L."/>
            <person name="Mondo S.J."/>
            <person name="LaButti K.M."/>
            <person name="Sandor L."/>
            <person name="Grigoriev I.V."/>
            <person name="Henry S.A."/>
            <person name="Pawlowska T.E."/>
        </authorList>
    </citation>
    <scope>NUCLEOTIDE SEQUENCE [LARGE SCALE GENOMIC DNA]</scope>
    <source>
        <strain evidence="24">ATCC 52814</strain>
    </source>
</reference>
<evidence type="ECO:0000256" key="11">
    <source>
        <dbReference type="ARBA" id="ARBA00022801"/>
    </source>
</evidence>
<accession>A0A1X0QR29</accession>
<keyword evidence="8" id="KW-0479">Metal-binding</keyword>
<proteinExistence type="inferred from homology"/>
<dbReference type="Pfam" id="PF13086">
    <property type="entry name" value="AAA_11"/>
    <property type="match status" value="1"/>
</dbReference>
<keyword evidence="17" id="KW-0234">DNA repair</keyword>
<protein>
    <recommendedName>
        <fullName evidence="4">DNA helicase</fullName>
        <ecNumber evidence="4">3.6.4.12</ecNumber>
    </recommendedName>
</protein>
<dbReference type="InterPro" id="IPR051827">
    <property type="entry name" value="Cas4_exonuclease"/>
</dbReference>
<dbReference type="CDD" id="cd22318">
    <property type="entry name" value="DNA2_N-like"/>
    <property type="match status" value="1"/>
</dbReference>
<evidence type="ECO:0000256" key="10">
    <source>
        <dbReference type="ARBA" id="ARBA00022763"/>
    </source>
</evidence>
<feature type="domain" description="DNA replication factor Dna2 N-terminal" evidence="21">
    <location>
        <begin position="167"/>
        <end position="374"/>
    </location>
</feature>
<keyword evidence="14" id="KW-0408">Iron</keyword>
<dbReference type="OrthoDB" id="6513042at2759"/>
<keyword evidence="9" id="KW-0547">Nucleotide-binding</keyword>
<dbReference type="GO" id="GO:0003678">
    <property type="term" value="F:DNA helicase activity"/>
    <property type="evidence" value="ECO:0007669"/>
    <property type="project" value="UniProtKB-EC"/>
</dbReference>
<keyword evidence="15" id="KW-0411">Iron-sulfur</keyword>
<dbReference type="SUPFAM" id="SSF52540">
    <property type="entry name" value="P-loop containing nucleoside triphosphate hydrolases"/>
    <property type="match status" value="1"/>
</dbReference>
<evidence type="ECO:0000256" key="6">
    <source>
        <dbReference type="ARBA" id="ARBA00022705"/>
    </source>
</evidence>
<comment type="similarity">
    <text evidence="3">Belongs to the DNA2/NAM7 helicase family.</text>
</comment>
<dbReference type="EMBL" id="KV922064">
    <property type="protein sequence ID" value="ORE02215.1"/>
    <property type="molecule type" value="Genomic_DNA"/>
</dbReference>
<comment type="catalytic activity">
    <reaction evidence="20">
        <text>ATP + H2O = ADP + phosphate + H(+)</text>
        <dbReference type="Rhea" id="RHEA:13065"/>
        <dbReference type="ChEBI" id="CHEBI:15377"/>
        <dbReference type="ChEBI" id="CHEBI:15378"/>
        <dbReference type="ChEBI" id="CHEBI:30616"/>
        <dbReference type="ChEBI" id="CHEBI:43474"/>
        <dbReference type="ChEBI" id="CHEBI:456216"/>
        <dbReference type="EC" id="3.6.4.12"/>
    </reaction>
</comment>
<name>A0A1X0QR29_RHIZD</name>
<keyword evidence="16" id="KW-0238">DNA-binding</keyword>
<keyword evidence="7" id="KW-0540">Nuclease</keyword>
<dbReference type="PANTHER" id="PTHR36531:SF6">
    <property type="entry name" value="DNA REPLICATION ATP-DEPENDENT HELICASE_NUCLEASE DNA2"/>
    <property type="match status" value="1"/>
</dbReference>
<evidence type="ECO:0000256" key="19">
    <source>
        <dbReference type="ARBA" id="ARBA00023268"/>
    </source>
</evidence>
<keyword evidence="11" id="KW-0378">Hydrolase</keyword>
<evidence type="ECO:0000313" key="24">
    <source>
        <dbReference type="EMBL" id="ORE02215.1"/>
    </source>
</evidence>
<evidence type="ECO:0000256" key="17">
    <source>
        <dbReference type="ARBA" id="ARBA00023204"/>
    </source>
</evidence>
<keyword evidence="5" id="KW-0004">4Fe-4S</keyword>
<keyword evidence="6" id="KW-0235">DNA replication</keyword>
<dbReference type="GO" id="GO:0004518">
    <property type="term" value="F:nuclease activity"/>
    <property type="evidence" value="ECO:0007669"/>
    <property type="project" value="UniProtKB-KW"/>
</dbReference>
<dbReference type="GO" id="GO:0005524">
    <property type="term" value="F:ATP binding"/>
    <property type="evidence" value="ECO:0007669"/>
    <property type="project" value="UniProtKB-KW"/>
</dbReference>
<dbReference type="InterPro" id="IPR011604">
    <property type="entry name" value="PDDEXK-like_dom_sf"/>
</dbReference>
<evidence type="ECO:0000256" key="4">
    <source>
        <dbReference type="ARBA" id="ARBA00012551"/>
    </source>
</evidence>
<keyword evidence="10" id="KW-0227">DNA damage</keyword>
<keyword evidence="13" id="KW-0067">ATP-binding</keyword>
<dbReference type="Proteomes" id="UP000242414">
    <property type="component" value="Unassembled WGS sequence"/>
</dbReference>
<dbReference type="GO" id="GO:0046872">
    <property type="term" value="F:metal ion binding"/>
    <property type="evidence" value="ECO:0007669"/>
    <property type="project" value="UniProtKB-KW"/>
</dbReference>
<dbReference type="GO" id="GO:0005634">
    <property type="term" value="C:nucleus"/>
    <property type="evidence" value="ECO:0007669"/>
    <property type="project" value="UniProtKB-SubCell"/>
</dbReference>
<keyword evidence="12" id="KW-0347">Helicase</keyword>
<dbReference type="GO" id="GO:0003677">
    <property type="term" value="F:DNA binding"/>
    <property type="evidence" value="ECO:0007669"/>
    <property type="project" value="UniProtKB-KW"/>
</dbReference>
<feature type="domain" description="DNA2/NAM7 helicase helicase" evidence="22">
    <location>
        <begin position="725"/>
        <end position="803"/>
    </location>
</feature>
<dbReference type="Gene3D" id="3.90.320.10">
    <property type="match status" value="1"/>
</dbReference>
<evidence type="ECO:0000259" key="21">
    <source>
        <dbReference type="Pfam" id="PF08696"/>
    </source>
</evidence>
<evidence type="ECO:0000256" key="18">
    <source>
        <dbReference type="ARBA" id="ARBA00023242"/>
    </source>
</evidence>
<evidence type="ECO:0000256" key="2">
    <source>
        <dbReference type="ARBA" id="ARBA00004123"/>
    </source>
</evidence>
<evidence type="ECO:0000256" key="15">
    <source>
        <dbReference type="ARBA" id="ARBA00023014"/>
    </source>
</evidence>
<keyword evidence="19" id="KW-0511">Multifunctional enzyme</keyword>
<evidence type="ECO:0000256" key="8">
    <source>
        <dbReference type="ARBA" id="ARBA00022723"/>
    </source>
</evidence>
<evidence type="ECO:0000256" key="7">
    <source>
        <dbReference type="ARBA" id="ARBA00022722"/>
    </source>
</evidence>
<dbReference type="AlphaFoldDB" id="A0A1X0QR29"/>
<evidence type="ECO:0000259" key="23">
    <source>
        <dbReference type="Pfam" id="PF13087"/>
    </source>
</evidence>
<gene>
    <name evidence="24" type="ORF">BCV72DRAFT_258396</name>
</gene>
<comment type="subcellular location">
    <subcellularLocation>
        <location evidence="2">Nucleus</location>
    </subcellularLocation>
</comment>
<dbReference type="GO" id="GO:0016887">
    <property type="term" value="F:ATP hydrolysis activity"/>
    <property type="evidence" value="ECO:0007669"/>
    <property type="project" value="RHEA"/>
</dbReference>
<evidence type="ECO:0000256" key="14">
    <source>
        <dbReference type="ARBA" id="ARBA00023004"/>
    </source>
</evidence>
<evidence type="ECO:0000256" key="5">
    <source>
        <dbReference type="ARBA" id="ARBA00022485"/>
    </source>
</evidence>
<dbReference type="GO" id="GO:0051539">
    <property type="term" value="F:4 iron, 4 sulfur cluster binding"/>
    <property type="evidence" value="ECO:0007669"/>
    <property type="project" value="UniProtKB-KW"/>
</dbReference>
<dbReference type="InterPro" id="IPR014808">
    <property type="entry name" value="DNA_replication_fac_Dna2_N"/>
</dbReference>
<sequence length="921" mass="103747">MKISSPNKRIKLSYGCQSNQPLINTIQQDDDDDDAMFNDDISLAQIEKATAQALLQRQVSNSDDLFDDIPIEELVQALDRQEDRSPQGTMNTVVVNESLGILSRASSSTTAVTVTEEKTVVTEIKKPVPAEEKRKKFTRYLVANITTNTFEVSDRVATEKVLTLIQEDSNTAITARLRDDWLQTTISVGNVVHIPFTNNTTEVIIDQRKNFIIVHPDRLISCTTVAESYHCLRRSILQTKIRGVTECTEALVHGSILHRVLQNALLTGDFSIESIKEEMEQIVASSLENLYTLDVDEKTTLEALNQYVESIHEFGNMFVGNEPKPNARVSSDKGPDAAKALGCETVAISKVLDIEEHLWSPTYGLKGMIDASVQLKMSPINRVLTVPFELKTGKSSKFLTNRAQTVLYTLLMSDRYDIDIGAGILYYSKTNSLYLVPALRNEVASMIIARNELASALYSHQVIPPMIKNFHTCQYCCLADACTIYHKAIEKGNGVSSGLYKLFEERTNHMTTKTSSFFKHWWQLLDKEELDIDYLRKEIWSQPAEEREKSGRCISNLKLNISASEILPEIAQWKYCFVRAEPNKPLFCNLSIGDPVVVSSMEGHISLAMGHVSSLTADEIILGLNEPLRSPPKRSEDFDLLNNQQFQTFIRYRADVEKHYKDSNVLYRIDKDEMSTAMNMLRYNLVSLVANTGDERTQRLRELIIDLEKPAFDTTVVPTMPISSHLNPDQRNVITKVLQAKDYNLILGMPGTGKTTTTAEIIKYLVGMNKTILVTAFTHTALDNVLSKVRDQGIDVLRLGNIDKSLALVLDMGDLYQLPPIVRDTQAGEKGLKKSLFAILAEAHPESISRLEYQYRMNKDIMQVANILVYDGKLKCGNHSISTKSLSIPHFEHELKLLHASNEQCIYPQSNCWIHDVLDPR</sequence>
<evidence type="ECO:0000256" key="12">
    <source>
        <dbReference type="ARBA" id="ARBA00022806"/>
    </source>
</evidence>
<dbReference type="GO" id="GO:0006260">
    <property type="term" value="P:DNA replication"/>
    <property type="evidence" value="ECO:0007669"/>
    <property type="project" value="UniProtKB-KW"/>
</dbReference>
<dbReference type="InterPro" id="IPR041677">
    <property type="entry name" value="DNA2/NAM7_AAA_11"/>
</dbReference>
<evidence type="ECO:0000256" key="3">
    <source>
        <dbReference type="ARBA" id="ARBA00007913"/>
    </source>
</evidence>
<dbReference type="InterPro" id="IPR041679">
    <property type="entry name" value="DNA2/NAM7-like_C"/>
</dbReference>
<evidence type="ECO:0000256" key="16">
    <source>
        <dbReference type="ARBA" id="ARBA00023125"/>
    </source>
</evidence>
<dbReference type="EC" id="3.6.4.12" evidence="4"/>
<feature type="domain" description="DNA2/NAM7 helicase-like C-terminal" evidence="23">
    <location>
        <begin position="832"/>
        <end position="886"/>
    </location>
</feature>
<dbReference type="InterPro" id="IPR027417">
    <property type="entry name" value="P-loop_NTPase"/>
</dbReference>
<keyword evidence="18" id="KW-0539">Nucleus</keyword>
<dbReference type="PANTHER" id="PTHR36531">
    <property type="entry name" value="CRISPR-ASSOCIATED EXONUCLEASE CAS4"/>
    <property type="match status" value="1"/>
</dbReference>